<sequence>MDRLGAPNPDRAAAIDNCRPSPIAAILTHCHRRRHPSAAATTAAVAPTSVAANRRHASSDAENEREFAIVVGRDYPSPNGEGLEYVRRKWKEALRDPENCRLVVVPPPTTTTANGGEEKSTEDDDDDADRAAAARENERIVRRAVGRGRYVIREMEATVQFKKYRAMRRRYGEGMDAAGEASRIGKSVGDMLRG</sequence>
<reference evidence="2 3" key="1">
    <citation type="submission" date="2024-10" db="EMBL/GenBank/DDBJ databases">
        <title>Updated reference genomes for cyclostephanoid diatoms.</title>
        <authorList>
            <person name="Roberts W.R."/>
            <person name="Alverson A.J."/>
        </authorList>
    </citation>
    <scope>NUCLEOTIDE SEQUENCE [LARGE SCALE GENOMIC DNA]</scope>
    <source>
        <strain evidence="2 3">AJA276-08</strain>
    </source>
</reference>
<dbReference type="EMBL" id="JALLAZ020000147">
    <property type="protein sequence ID" value="KAL3802421.1"/>
    <property type="molecule type" value="Genomic_DNA"/>
</dbReference>
<feature type="region of interest" description="Disordered" evidence="1">
    <location>
        <begin position="34"/>
        <end position="63"/>
    </location>
</feature>
<keyword evidence="3" id="KW-1185">Reference proteome</keyword>
<organism evidence="2 3">
    <name type="scientific">Stephanodiscus triporus</name>
    <dbReference type="NCBI Taxonomy" id="2934178"/>
    <lineage>
        <taxon>Eukaryota</taxon>
        <taxon>Sar</taxon>
        <taxon>Stramenopiles</taxon>
        <taxon>Ochrophyta</taxon>
        <taxon>Bacillariophyta</taxon>
        <taxon>Coscinodiscophyceae</taxon>
        <taxon>Thalassiosirophycidae</taxon>
        <taxon>Stephanodiscales</taxon>
        <taxon>Stephanodiscaceae</taxon>
        <taxon>Stephanodiscus</taxon>
    </lineage>
</organism>
<comment type="caution">
    <text evidence="2">The sequence shown here is derived from an EMBL/GenBank/DDBJ whole genome shotgun (WGS) entry which is preliminary data.</text>
</comment>
<dbReference type="Proteomes" id="UP001530315">
    <property type="component" value="Unassembled WGS sequence"/>
</dbReference>
<evidence type="ECO:0000313" key="2">
    <source>
        <dbReference type="EMBL" id="KAL3802421.1"/>
    </source>
</evidence>
<gene>
    <name evidence="2" type="ORF">ACHAW5_001142</name>
</gene>
<dbReference type="AlphaFoldDB" id="A0ABD3QTX6"/>
<feature type="region of interest" description="Disordered" evidence="1">
    <location>
        <begin position="102"/>
        <end position="135"/>
    </location>
</feature>
<proteinExistence type="predicted"/>
<name>A0ABD3QTX6_9STRA</name>
<evidence type="ECO:0000256" key="1">
    <source>
        <dbReference type="SAM" id="MobiDB-lite"/>
    </source>
</evidence>
<accession>A0ABD3QTX6</accession>
<protein>
    <submittedName>
        <fullName evidence="2">Uncharacterized protein</fullName>
    </submittedName>
</protein>
<evidence type="ECO:0000313" key="3">
    <source>
        <dbReference type="Proteomes" id="UP001530315"/>
    </source>
</evidence>
<feature type="compositionally biased region" description="Low complexity" evidence="1">
    <location>
        <begin position="37"/>
        <end position="52"/>
    </location>
</feature>